<keyword evidence="1" id="KW-1133">Transmembrane helix</keyword>
<sequence length="58" mass="6519">MRIYQVSLLYSLMGILDMLEGEMTTKQMGVIMILYMVGLAAFGVLAVIVIHGLGWQWL</sequence>
<keyword evidence="3" id="KW-1185">Reference proteome</keyword>
<evidence type="ECO:0000313" key="2">
    <source>
        <dbReference type="EMBL" id="ACM56045.1"/>
    </source>
</evidence>
<accession>B9LSY0</accession>
<organism evidence="2 3">
    <name type="scientific">Halorubrum lacusprofundi (strain ATCC 49239 / DSM 5036 / JCM 8891 / ACAM 34)</name>
    <dbReference type="NCBI Taxonomy" id="416348"/>
    <lineage>
        <taxon>Archaea</taxon>
        <taxon>Methanobacteriati</taxon>
        <taxon>Methanobacteriota</taxon>
        <taxon>Stenosarchaea group</taxon>
        <taxon>Halobacteria</taxon>
        <taxon>Halobacteriales</taxon>
        <taxon>Haloferacaceae</taxon>
        <taxon>Halorubrum</taxon>
    </lineage>
</organism>
<evidence type="ECO:0000313" key="3">
    <source>
        <dbReference type="Proteomes" id="UP000000740"/>
    </source>
</evidence>
<keyword evidence="1" id="KW-0812">Transmembrane</keyword>
<keyword evidence="1" id="KW-0472">Membrane</keyword>
<name>B9LSY0_HALLT</name>
<reference evidence="2 3" key="1">
    <citation type="journal article" date="2016" name="Stand. Genomic Sci.">
        <title>Complete genome sequence of the Antarctic Halorubrum lacusprofundi type strain ACAM 34.</title>
        <authorList>
            <person name="Anderson I.J."/>
            <person name="DasSarma P."/>
            <person name="Lucas S."/>
            <person name="Copeland A."/>
            <person name="Lapidus A."/>
            <person name="Del Rio T.G."/>
            <person name="Tice H."/>
            <person name="Dalin E."/>
            <person name="Bruce D.C."/>
            <person name="Goodwin L."/>
            <person name="Pitluck S."/>
            <person name="Sims D."/>
            <person name="Brettin T.S."/>
            <person name="Detter J.C."/>
            <person name="Han C.S."/>
            <person name="Larimer F."/>
            <person name="Hauser L."/>
            <person name="Land M."/>
            <person name="Ivanova N."/>
            <person name="Richardson P."/>
            <person name="Cavicchioli R."/>
            <person name="DasSarma S."/>
            <person name="Woese C.R."/>
            <person name="Kyrpides N.C."/>
        </authorList>
    </citation>
    <scope>NUCLEOTIDE SEQUENCE [LARGE SCALE GENOMIC DNA]</scope>
    <source>
        <strain evidence="3">ATCC 49239 / DSM 5036 / JCM 8891 / ACAM 34</strain>
    </source>
</reference>
<dbReference type="AlphaFoldDB" id="B9LSY0"/>
<dbReference type="EMBL" id="CP001365">
    <property type="protein sequence ID" value="ACM56045.1"/>
    <property type="molecule type" value="Genomic_DNA"/>
</dbReference>
<evidence type="ECO:0000256" key="1">
    <source>
        <dbReference type="SAM" id="Phobius"/>
    </source>
</evidence>
<dbReference type="Proteomes" id="UP000000740">
    <property type="component" value="Chromosome 1"/>
</dbReference>
<gene>
    <name evidence="2" type="ordered locus">Hlac_0443</name>
</gene>
<dbReference type="HOGENOM" id="CLU_2968346_0_0_2"/>
<feature type="transmembrane region" description="Helical" evidence="1">
    <location>
        <begin position="31"/>
        <end position="53"/>
    </location>
</feature>
<protein>
    <submittedName>
        <fullName evidence="2">Uncharacterized protein</fullName>
    </submittedName>
</protein>
<dbReference type="KEGG" id="hla:Hlac_0443"/>
<proteinExistence type="predicted"/>